<dbReference type="InterPro" id="IPR020471">
    <property type="entry name" value="AKR"/>
</dbReference>
<dbReference type="Pfam" id="PF00248">
    <property type="entry name" value="Aldo_ket_red"/>
    <property type="match status" value="1"/>
</dbReference>
<feature type="domain" description="NADP-dependent oxidoreductase" evidence="2">
    <location>
        <begin position="5"/>
        <end position="303"/>
    </location>
</feature>
<evidence type="ECO:0000313" key="3">
    <source>
        <dbReference type="EMBL" id="CAK7224761.1"/>
    </source>
</evidence>
<organism evidence="3 4">
    <name type="scientific">Sporothrix bragantina</name>
    <dbReference type="NCBI Taxonomy" id="671064"/>
    <lineage>
        <taxon>Eukaryota</taxon>
        <taxon>Fungi</taxon>
        <taxon>Dikarya</taxon>
        <taxon>Ascomycota</taxon>
        <taxon>Pezizomycotina</taxon>
        <taxon>Sordariomycetes</taxon>
        <taxon>Sordariomycetidae</taxon>
        <taxon>Ophiostomatales</taxon>
        <taxon>Ophiostomataceae</taxon>
        <taxon>Sporothrix</taxon>
    </lineage>
</organism>
<keyword evidence="4" id="KW-1185">Reference proteome</keyword>
<evidence type="ECO:0000256" key="1">
    <source>
        <dbReference type="ARBA" id="ARBA00023002"/>
    </source>
</evidence>
<dbReference type="PANTHER" id="PTHR43364">
    <property type="entry name" value="NADH-SPECIFIC METHYLGLYOXAL REDUCTASE-RELATED"/>
    <property type="match status" value="1"/>
</dbReference>
<dbReference type="PANTHER" id="PTHR43364:SF4">
    <property type="entry name" value="NAD(P)-LINKED OXIDOREDUCTASE SUPERFAMILY PROTEIN"/>
    <property type="match status" value="1"/>
</dbReference>
<keyword evidence="1" id="KW-0560">Oxidoreductase</keyword>
<dbReference type="SUPFAM" id="SSF51430">
    <property type="entry name" value="NAD(P)-linked oxidoreductase"/>
    <property type="match status" value="1"/>
</dbReference>
<dbReference type="InterPro" id="IPR023210">
    <property type="entry name" value="NADP_OxRdtase_dom"/>
</dbReference>
<evidence type="ECO:0000313" key="4">
    <source>
        <dbReference type="Proteomes" id="UP001642406"/>
    </source>
</evidence>
<accession>A0ABP0BZF2</accession>
<dbReference type="InterPro" id="IPR050523">
    <property type="entry name" value="AKR_Detox_Biosynth"/>
</dbReference>
<dbReference type="Gene3D" id="3.20.20.100">
    <property type="entry name" value="NADP-dependent oxidoreductase domain"/>
    <property type="match status" value="1"/>
</dbReference>
<proteinExistence type="predicted"/>
<comment type="caution">
    <text evidence="3">The sequence shown here is derived from an EMBL/GenBank/DDBJ whole genome shotgun (WGS) entry which is preliminary data.</text>
</comment>
<protein>
    <recommendedName>
        <fullName evidence="2">NADP-dependent oxidoreductase domain-containing protein</fullName>
    </recommendedName>
</protein>
<dbReference type="InterPro" id="IPR036812">
    <property type="entry name" value="NAD(P)_OxRdtase_dom_sf"/>
</dbReference>
<reference evidence="3 4" key="1">
    <citation type="submission" date="2024-01" db="EMBL/GenBank/DDBJ databases">
        <authorList>
            <person name="Allen C."/>
            <person name="Tagirdzhanova G."/>
        </authorList>
    </citation>
    <scope>NUCLEOTIDE SEQUENCE [LARGE SCALE GENOMIC DNA]</scope>
</reference>
<dbReference type="EMBL" id="CAWUHC010000050">
    <property type="protein sequence ID" value="CAK7224761.1"/>
    <property type="molecule type" value="Genomic_DNA"/>
</dbReference>
<sequence length="314" mass="34231">MSVTIVAGGAGFGNKAPFVTDHELTEALAVLSANGITDIDSSQIYGNSEAIIGRVKAGDTFTLSTKWGVREAFVDQTIAWASRDYILRSARESIVRLGVKQVDIFYLHFPDKNTPLEETLAGVDTAYREGIFRRFGLSNFSTEAVQAIHDIASANGYVLPTVYQGQYNPFSRHPEMDLFPTLRKLGISFYAYSPLAGGLLTKTVQEFNEGKGRFAKGSPFYKMYNKPSYLASLSKWEAAAQAEGVSVAELAYRWDAHHSILSGEHGDALIVGASSLEQINETNSWIKKGKVSDTAMAAIEEVWQGVKGEGPIAV</sequence>
<dbReference type="PRINTS" id="PR00069">
    <property type="entry name" value="ALDKETRDTASE"/>
</dbReference>
<dbReference type="Proteomes" id="UP001642406">
    <property type="component" value="Unassembled WGS sequence"/>
</dbReference>
<dbReference type="CDD" id="cd19075">
    <property type="entry name" value="AKR_AKR7A1-5"/>
    <property type="match status" value="1"/>
</dbReference>
<gene>
    <name evidence="3" type="ORF">SBRCBS47491_005662</name>
</gene>
<evidence type="ECO:0000259" key="2">
    <source>
        <dbReference type="Pfam" id="PF00248"/>
    </source>
</evidence>
<name>A0ABP0BZF2_9PEZI</name>